<proteinExistence type="predicted"/>
<dbReference type="GO" id="GO:0005829">
    <property type="term" value="C:cytosol"/>
    <property type="evidence" value="ECO:0007669"/>
    <property type="project" value="TreeGrafter"/>
</dbReference>
<dbReference type="InterPro" id="IPR012318">
    <property type="entry name" value="HTH_CRP"/>
</dbReference>
<dbReference type="InterPro" id="IPR018488">
    <property type="entry name" value="cNMP-bd_CS"/>
</dbReference>
<dbReference type="EMBL" id="CP022579">
    <property type="protein sequence ID" value="QEL64332.1"/>
    <property type="molecule type" value="Genomic_DNA"/>
</dbReference>
<evidence type="ECO:0000259" key="4">
    <source>
        <dbReference type="PROSITE" id="PS50042"/>
    </source>
</evidence>
<dbReference type="SMART" id="SM00419">
    <property type="entry name" value="HTH_CRP"/>
    <property type="match status" value="1"/>
</dbReference>
<dbReference type="PROSITE" id="PS00889">
    <property type="entry name" value="CNMP_BINDING_2"/>
    <property type="match status" value="1"/>
</dbReference>
<dbReference type="PROSITE" id="PS51063">
    <property type="entry name" value="HTH_CRP_2"/>
    <property type="match status" value="1"/>
</dbReference>
<keyword evidence="3" id="KW-0804">Transcription</keyword>
<dbReference type="Gene3D" id="2.60.120.10">
    <property type="entry name" value="Jelly Rolls"/>
    <property type="match status" value="1"/>
</dbReference>
<dbReference type="SUPFAM" id="SSF46785">
    <property type="entry name" value="Winged helix' DNA-binding domain"/>
    <property type="match status" value="1"/>
</dbReference>
<keyword evidence="1" id="KW-0805">Transcription regulation</keyword>
<keyword evidence="6" id="KW-0675">Receptor</keyword>
<gene>
    <name evidence="6" type="primary">crp</name>
    <name evidence="6" type="ORF">OTERR_08560</name>
</gene>
<keyword evidence="2" id="KW-0238">DNA-binding</keyword>
<dbReference type="PANTHER" id="PTHR24567">
    <property type="entry name" value="CRP FAMILY TRANSCRIPTIONAL REGULATORY PROTEIN"/>
    <property type="match status" value="1"/>
</dbReference>
<evidence type="ECO:0000313" key="6">
    <source>
        <dbReference type="EMBL" id="QEL64332.1"/>
    </source>
</evidence>
<evidence type="ECO:0000313" key="7">
    <source>
        <dbReference type="Proteomes" id="UP000323671"/>
    </source>
</evidence>
<dbReference type="InterPro" id="IPR018490">
    <property type="entry name" value="cNMP-bd_dom_sf"/>
</dbReference>
<dbReference type="InterPro" id="IPR050397">
    <property type="entry name" value="Env_Response_Regulators"/>
</dbReference>
<protein>
    <submittedName>
        <fullName evidence="6">Cyclic AMP receptor protein</fullName>
    </submittedName>
</protein>
<dbReference type="PROSITE" id="PS50042">
    <property type="entry name" value="CNMP_BINDING_3"/>
    <property type="match status" value="1"/>
</dbReference>
<name>A0A5C1E5X3_9RHOO</name>
<dbReference type="InterPro" id="IPR000595">
    <property type="entry name" value="cNMP-bd_dom"/>
</dbReference>
<organism evidence="6 7">
    <name type="scientific">Oryzomicrobium terrae</name>
    <dbReference type="NCBI Taxonomy" id="1735038"/>
    <lineage>
        <taxon>Bacteria</taxon>
        <taxon>Pseudomonadati</taxon>
        <taxon>Pseudomonadota</taxon>
        <taxon>Betaproteobacteria</taxon>
        <taxon>Rhodocyclales</taxon>
        <taxon>Rhodocyclaceae</taxon>
        <taxon>Oryzomicrobium</taxon>
    </lineage>
</organism>
<dbReference type="Proteomes" id="UP000323671">
    <property type="component" value="Chromosome"/>
</dbReference>
<reference evidence="6 7" key="1">
    <citation type="submission" date="2017-07" db="EMBL/GenBank/DDBJ databases">
        <title>Complete genome sequence of Oryzomicrobium terrae TPP412.</title>
        <authorList>
            <person name="Chiu L.-W."/>
            <person name="Lo K.-J."/>
            <person name="Tsai Y.-M."/>
            <person name="Lin S.-S."/>
            <person name="Kuo C.-H."/>
            <person name="Liu C.-T."/>
        </authorList>
    </citation>
    <scope>NUCLEOTIDE SEQUENCE [LARGE SCALE GENOMIC DNA]</scope>
    <source>
        <strain evidence="6 7">TPP412</strain>
    </source>
</reference>
<dbReference type="Pfam" id="PF13545">
    <property type="entry name" value="HTH_Crp_2"/>
    <property type="match status" value="1"/>
</dbReference>
<dbReference type="SMART" id="SM00100">
    <property type="entry name" value="cNMP"/>
    <property type="match status" value="1"/>
</dbReference>
<dbReference type="PANTHER" id="PTHR24567:SF74">
    <property type="entry name" value="HTH-TYPE TRANSCRIPTIONAL REGULATOR ARCR"/>
    <property type="match status" value="1"/>
</dbReference>
<dbReference type="CDD" id="cd00038">
    <property type="entry name" value="CAP_ED"/>
    <property type="match status" value="1"/>
</dbReference>
<dbReference type="InterPro" id="IPR036388">
    <property type="entry name" value="WH-like_DNA-bd_sf"/>
</dbReference>
<dbReference type="RefSeq" id="WP_149424972.1">
    <property type="nucleotide sequence ID" value="NZ_CP022579.1"/>
</dbReference>
<dbReference type="InterPro" id="IPR014710">
    <property type="entry name" value="RmlC-like_jellyroll"/>
</dbReference>
<dbReference type="Pfam" id="PF00027">
    <property type="entry name" value="cNMP_binding"/>
    <property type="match status" value="1"/>
</dbReference>
<dbReference type="PRINTS" id="PR00034">
    <property type="entry name" value="HTHCRP"/>
</dbReference>
<dbReference type="SUPFAM" id="SSF51206">
    <property type="entry name" value="cAMP-binding domain-like"/>
    <property type="match status" value="1"/>
</dbReference>
<dbReference type="GO" id="GO:0003700">
    <property type="term" value="F:DNA-binding transcription factor activity"/>
    <property type="evidence" value="ECO:0007669"/>
    <property type="project" value="TreeGrafter"/>
</dbReference>
<accession>A0A5C1E5X3</accession>
<dbReference type="InterPro" id="IPR036390">
    <property type="entry name" value="WH_DNA-bd_sf"/>
</dbReference>
<evidence type="ECO:0000256" key="2">
    <source>
        <dbReference type="ARBA" id="ARBA00023125"/>
    </source>
</evidence>
<dbReference type="Gene3D" id="1.10.10.10">
    <property type="entry name" value="Winged helix-like DNA-binding domain superfamily/Winged helix DNA-binding domain"/>
    <property type="match status" value="1"/>
</dbReference>
<sequence>MEPRSSTPAASLSPFVLRRVNLFSRLTDEELSRIARNAQRRSVTRGTVVVRSGDPTDSLYILLTGSAKVTNTDDEGREVILSLLAPGDFFGEMGLIDGSPRSADVVALESCELLQISQPEFQRCIVDHFDVALSLMRGLVQRLRVADRKIESLALLDVYGRVARLLIDFSEEEEGQRVITRKLSKQDIAKMIGASREMVSRVMKDLETTGYIRCEPGRIILNAA</sequence>
<feature type="domain" description="HTH crp-type" evidence="5">
    <location>
        <begin position="156"/>
        <end position="224"/>
    </location>
</feature>
<dbReference type="AlphaFoldDB" id="A0A5C1E5X3"/>
<dbReference type="KEGG" id="otr:OTERR_08560"/>
<evidence type="ECO:0000256" key="1">
    <source>
        <dbReference type="ARBA" id="ARBA00023015"/>
    </source>
</evidence>
<evidence type="ECO:0000259" key="5">
    <source>
        <dbReference type="PROSITE" id="PS51063"/>
    </source>
</evidence>
<feature type="domain" description="Cyclic nucleotide-binding" evidence="4">
    <location>
        <begin position="22"/>
        <end position="142"/>
    </location>
</feature>
<dbReference type="GO" id="GO:0003677">
    <property type="term" value="F:DNA binding"/>
    <property type="evidence" value="ECO:0007669"/>
    <property type="project" value="UniProtKB-KW"/>
</dbReference>
<keyword evidence="7" id="KW-1185">Reference proteome</keyword>
<evidence type="ECO:0000256" key="3">
    <source>
        <dbReference type="ARBA" id="ARBA00023163"/>
    </source>
</evidence>